<proteinExistence type="predicted"/>
<reference evidence="2" key="1">
    <citation type="submission" date="2017-09" db="EMBL/GenBank/DDBJ databases">
        <title>Contemporary evolution of a Lepidopteran species, Heliothis virescens, in response to modern agricultural practices.</title>
        <authorList>
            <person name="Fritz M.L."/>
            <person name="Deyonke A.M."/>
            <person name="Papanicolaou A."/>
            <person name="Micinski S."/>
            <person name="Westbrook J."/>
            <person name="Gould F."/>
        </authorList>
    </citation>
    <scope>NUCLEOTIDE SEQUENCE [LARGE SCALE GENOMIC DNA]</scope>
    <source>
        <strain evidence="2">HvINT-</strain>
        <tissue evidence="2">Whole body</tissue>
    </source>
</reference>
<dbReference type="EMBL" id="NWSH01004870">
    <property type="protein sequence ID" value="PCG64630.1"/>
    <property type="molecule type" value="Genomic_DNA"/>
</dbReference>
<comment type="caution">
    <text evidence="2">The sequence shown here is derived from an EMBL/GenBank/DDBJ whole genome shotgun (WGS) entry which is preliminary data.</text>
</comment>
<accession>A0A2A4IZM0</accession>
<gene>
    <name evidence="2" type="ORF">B5V51_10378</name>
</gene>
<organism evidence="2">
    <name type="scientific">Heliothis virescens</name>
    <name type="common">Tobacco budworm moth</name>
    <dbReference type="NCBI Taxonomy" id="7102"/>
    <lineage>
        <taxon>Eukaryota</taxon>
        <taxon>Metazoa</taxon>
        <taxon>Ecdysozoa</taxon>
        <taxon>Arthropoda</taxon>
        <taxon>Hexapoda</taxon>
        <taxon>Insecta</taxon>
        <taxon>Pterygota</taxon>
        <taxon>Neoptera</taxon>
        <taxon>Endopterygota</taxon>
        <taxon>Lepidoptera</taxon>
        <taxon>Glossata</taxon>
        <taxon>Ditrysia</taxon>
        <taxon>Noctuoidea</taxon>
        <taxon>Noctuidae</taxon>
        <taxon>Heliothinae</taxon>
        <taxon>Heliothis</taxon>
    </lineage>
</organism>
<name>A0A2A4IZM0_HELVI</name>
<dbReference type="InterPro" id="IPR021109">
    <property type="entry name" value="Peptidase_aspartic_dom_sf"/>
</dbReference>
<evidence type="ECO:0000313" key="2">
    <source>
        <dbReference type="EMBL" id="PCG64630.1"/>
    </source>
</evidence>
<feature type="region of interest" description="Disordered" evidence="1">
    <location>
        <begin position="340"/>
        <end position="375"/>
    </location>
</feature>
<dbReference type="SUPFAM" id="SSF50630">
    <property type="entry name" value="Acid proteases"/>
    <property type="match status" value="1"/>
</dbReference>
<protein>
    <recommendedName>
        <fullName evidence="3">Peptidase A2 domain-containing protein</fullName>
    </recommendedName>
</protein>
<dbReference type="AlphaFoldDB" id="A0A2A4IZM0"/>
<dbReference type="CDD" id="cd00303">
    <property type="entry name" value="retropepsin_like"/>
    <property type="match status" value="1"/>
</dbReference>
<evidence type="ECO:0008006" key="3">
    <source>
        <dbReference type="Google" id="ProtNLM"/>
    </source>
</evidence>
<dbReference type="Gene3D" id="2.40.70.10">
    <property type="entry name" value="Acid Proteases"/>
    <property type="match status" value="1"/>
</dbReference>
<evidence type="ECO:0000256" key="1">
    <source>
        <dbReference type="SAM" id="MobiDB-lite"/>
    </source>
</evidence>
<sequence>MVCSDTICCVESTRAGDCKPGNVSRPIFKIKILGASGTALVDTGAKNCIAGHTLHTLLRHKGHPLHPARRCIKLADGHTRDVDVLMTTLDVHLEGKVIRTPFLILPESHDNETLVGMDFIFAADVVMDFPGKCWYFSETRHIEYPMHFEPSLSPQHACSSADVLKEDKGIVLTQPERDLSKQTLVDNEEVFRLGGEPTPYAEHRSDPGEHPHISVLPYRLTPARKKPKRDKCVSARGSVQYLGQQGISPNRDKVKAQVVPETLSRPNPVHKVGDKVVVRTRAPSQVSKGLTAKFCPKQDGPYGITKKVSPNTFRIYPTGNPSDKLGRYNTQDLSSFMRRGTVRDVPPNPVLPTRRRGRPKRQGTGLVQERGRSPELEGEYVAIQTGPSISERRHTRVPARYLEYRLET</sequence>